<dbReference type="EMBL" id="MDEC01000090">
    <property type="protein sequence ID" value="PPU54802.1"/>
    <property type="molecule type" value="Genomic_DNA"/>
</dbReference>
<feature type="non-terminal residue" evidence="1">
    <location>
        <position position="1"/>
    </location>
</feature>
<gene>
    <name evidence="1" type="ORF">XcodCFBP4690_22065</name>
</gene>
<protein>
    <submittedName>
        <fullName evidence="1">IS481 family transposase</fullName>
    </submittedName>
</protein>
<accession>A0A2S7BZN5</accession>
<name>A0A2S7BZN5_9XANT</name>
<dbReference type="AlphaFoldDB" id="A0A2S7BZN5"/>
<feature type="non-terminal residue" evidence="1">
    <location>
        <position position="114"/>
    </location>
</feature>
<proteinExistence type="predicted"/>
<sequence>HCPHATPPELVEQILQQRRQRATYWQIATHLNVGHSTIARIVRRAGLHRLAELEPKPPVVRYQYPQPGGMLHLDIKKLGRFQQAGHRVTGDRTQTSRGAGWEYVHVAIDDHSRV</sequence>
<dbReference type="OrthoDB" id="5993887at2"/>
<evidence type="ECO:0000313" key="2">
    <source>
        <dbReference type="Proteomes" id="UP000237872"/>
    </source>
</evidence>
<evidence type="ECO:0000313" key="1">
    <source>
        <dbReference type="EMBL" id="PPU54802.1"/>
    </source>
</evidence>
<dbReference type="Proteomes" id="UP000237872">
    <property type="component" value="Unassembled WGS sequence"/>
</dbReference>
<organism evidence="1 2">
    <name type="scientific">Xanthomonas codiaei</name>
    <dbReference type="NCBI Taxonomy" id="56463"/>
    <lineage>
        <taxon>Bacteria</taxon>
        <taxon>Pseudomonadati</taxon>
        <taxon>Pseudomonadota</taxon>
        <taxon>Gammaproteobacteria</taxon>
        <taxon>Lysobacterales</taxon>
        <taxon>Lysobacteraceae</taxon>
        <taxon>Xanthomonas</taxon>
    </lineage>
</organism>
<comment type="caution">
    <text evidence="1">The sequence shown here is derived from an EMBL/GenBank/DDBJ whole genome shotgun (WGS) entry which is preliminary data.</text>
</comment>
<reference evidence="1 2" key="1">
    <citation type="submission" date="2016-08" db="EMBL/GenBank/DDBJ databases">
        <authorList>
            <person name="Seilhamer J.J."/>
        </authorList>
    </citation>
    <scope>NUCLEOTIDE SEQUENCE [LARGE SCALE GENOMIC DNA]</scope>
    <source>
        <strain evidence="1 2">CFBP4690</strain>
    </source>
</reference>